<evidence type="ECO:0000313" key="2">
    <source>
        <dbReference type="EMBL" id="CAB9519185.1"/>
    </source>
</evidence>
<protein>
    <submittedName>
        <fullName evidence="2">Uncharacterized protein</fullName>
    </submittedName>
</protein>
<proteinExistence type="predicted"/>
<reference evidence="2" key="1">
    <citation type="submission" date="2020-06" db="EMBL/GenBank/DDBJ databases">
        <authorList>
            <consortium name="Plant Systems Biology data submission"/>
        </authorList>
    </citation>
    <scope>NUCLEOTIDE SEQUENCE</scope>
    <source>
        <strain evidence="2">D6</strain>
    </source>
</reference>
<name>A0A9N8EIN1_9STRA</name>
<feature type="region of interest" description="Disordered" evidence="1">
    <location>
        <begin position="918"/>
        <end position="938"/>
    </location>
</feature>
<feature type="compositionally biased region" description="Basic and acidic residues" evidence="1">
    <location>
        <begin position="252"/>
        <end position="268"/>
    </location>
</feature>
<feature type="compositionally biased region" description="Basic and acidic residues" evidence="1">
    <location>
        <begin position="230"/>
        <end position="239"/>
    </location>
</feature>
<dbReference type="EMBL" id="CAICTM010000994">
    <property type="protein sequence ID" value="CAB9519185.1"/>
    <property type="molecule type" value="Genomic_DNA"/>
</dbReference>
<feature type="region of interest" description="Disordered" evidence="1">
    <location>
        <begin position="119"/>
        <end position="370"/>
    </location>
</feature>
<feature type="compositionally biased region" description="Basic and acidic residues" evidence="1">
    <location>
        <begin position="524"/>
        <end position="537"/>
    </location>
</feature>
<gene>
    <name evidence="2" type="ORF">SEMRO_996_G229230.1</name>
</gene>
<feature type="compositionally biased region" description="Basic residues" evidence="1">
    <location>
        <begin position="182"/>
        <end position="194"/>
    </location>
</feature>
<evidence type="ECO:0000256" key="1">
    <source>
        <dbReference type="SAM" id="MobiDB-lite"/>
    </source>
</evidence>
<evidence type="ECO:0000313" key="3">
    <source>
        <dbReference type="Proteomes" id="UP001153069"/>
    </source>
</evidence>
<accession>A0A9N8EIN1</accession>
<feature type="compositionally biased region" description="Basic residues" evidence="1">
    <location>
        <begin position="339"/>
        <end position="348"/>
    </location>
</feature>
<feature type="compositionally biased region" description="Low complexity" evidence="1">
    <location>
        <begin position="327"/>
        <end position="338"/>
    </location>
</feature>
<dbReference type="Proteomes" id="UP001153069">
    <property type="component" value="Unassembled WGS sequence"/>
</dbReference>
<feature type="region of interest" description="Disordered" evidence="1">
    <location>
        <begin position="712"/>
        <end position="794"/>
    </location>
</feature>
<dbReference type="AlphaFoldDB" id="A0A9N8EIN1"/>
<feature type="compositionally biased region" description="Polar residues" evidence="1">
    <location>
        <begin position="568"/>
        <end position="578"/>
    </location>
</feature>
<feature type="compositionally biased region" description="Polar residues" evidence="1">
    <location>
        <begin position="430"/>
        <end position="442"/>
    </location>
</feature>
<keyword evidence="3" id="KW-1185">Reference proteome</keyword>
<feature type="compositionally biased region" description="Low complexity" evidence="1">
    <location>
        <begin position="584"/>
        <end position="597"/>
    </location>
</feature>
<feature type="compositionally biased region" description="Basic residues" evidence="1">
    <location>
        <begin position="668"/>
        <end position="680"/>
    </location>
</feature>
<comment type="caution">
    <text evidence="2">The sequence shown here is derived from an EMBL/GenBank/DDBJ whole genome shotgun (WGS) entry which is preliminary data.</text>
</comment>
<feature type="region of interest" description="Disordered" evidence="1">
    <location>
        <begin position="385"/>
        <end position="409"/>
    </location>
</feature>
<organism evidence="2 3">
    <name type="scientific">Seminavis robusta</name>
    <dbReference type="NCBI Taxonomy" id="568900"/>
    <lineage>
        <taxon>Eukaryota</taxon>
        <taxon>Sar</taxon>
        <taxon>Stramenopiles</taxon>
        <taxon>Ochrophyta</taxon>
        <taxon>Bacillariophyta</taxon>
        <taxon>Bacillariophyceae</taxon>
        <taxon>Bacillariophycidae</taxon>
        <taxon>Naviculales</taxon>
        <taxon>Naviculaceae</taxon>
        <taxon>Seminavis</taxon>
    </lineage>
</organism>
<feature type="region of interest" description="Disordered" evidence="1">
    <location>
        <begin position="430"/>
        <end position="698"/>
    </location>
</feature>
<sequence>MPPPAPPSSSRASAHDDDASPVSVADRKLLVPEPAHQKASMLSPSKKKKYSKVSVDSLLDHVAALDIPRETAGAVATSERLEQLRRLQEEGQKSSTSLMSESGSTVLRGIDGLLGGALSKSARLEQDDNDDDEVPKKRISDSSKGTTRGRKPRPASPRRSTTPPGELRKGVADLSKSDHPRPSKSKQPKKRIQKSKSGGELAEQESEENSKIVPKSRRTSPRRATTPPKALERSLREASMRTSKSAQKSSKKTKEDEEDDPRKRHSDPIKPPLSSSSQPGKTRKSRRATTPPKYLGSDSGSGKTTKKASRTTSSGGDDRSQKASYHRTTSTGSGSSSGKQRKQKRVTKTKSQEPTDQDIPGLQKMQKDADKILQDSFSALSLEKFTEPDSKSLHASLSAMSFQRPSAEAATKNLHASLSAMSFQLKNNASFSSSDHQLSLEQDLSLPTGMTYKPTAEDATSSSAPIAKSDRAGRTLSPSRRTSKSSSVRVNSTGSYERKAKKSSVEKTIPSIRSEQDLFTLEAIPEKRSKARSERKPGALRKVKSTADSGKEDELSDGNGAASRKARTTSPRRNTVAEQSYRRTTSGGTLGSAGSATQKPRRKKVLGASAHSKVDADALSNSEANHTKGPRNKPEEDRTSASCPAQNPQERRVRDQNGLAVSTSSHQGRSRRRDIGRASRRTTSVGARRERQKKVSGASVHLNVEQDLLSVSESNNQSTLGRRHTNMDEMSSSCPAHNFQGRRLRDSSELMMNNSSSTHTQRRRRRDDLATISASDHGAAGSIRRPGGRSFEGSTSVLRLKSDGAMPTIADCASVEVEDEEKSPVKTKQTRAGRYNRFDHPISPVPTRRTGRRVGAQQRLSLVSCLDTPLAEDVEKEKEEYKAQEIAGTKDVVVEPNTAISDRPARSRLRAMDLRERLNKVDESSEQPSNKEADESDTKSVFTATVVLPFAKEIPKEFLKAQQRKAKLEDSFADLEFHNGFSDLYEDESEHLGIVI</sequence>
<feature type="compositionally biased region" description="Polar residues" evidence="1">
    <location>
        <begin position="750"/>
        <end position="759"/>
    </location>
</feature>
<feature type="compositionally biased region" description="Polar residues" evidence="1">
    <location>
        <begin position="393"/>
        <end position="404"/>
    </location>
</feature>
<feature type="region of interest" description="Disordered" evidence="1">
    <location>
        <begin position="836"/>
        <end position="855"/>
    </location>
</feature>
<feature type="region of interest" description="Disordered" evidence="1">
    <location>
        <begin position="1"/>
        <end position="53"/>
    </location>
</feature>
<feature type="compositionally biased region" description="Low complexity" evidence="1">
    <location>
        <begin position="474"/>
        <end position="495"/>
    </location>
</feature>
<feature type="compositionally biased region" description="Basic and acidic residues" evidence="1">
    <location>
        <begin position="166"/>
        <end position="181"/>
    </location>
</feature>